<dbReference type="Proteomes" id="UP000095751">
    <property type="component" value="Unassembled WGS sequence"/>
</dbReference>
<dbReference type="AlphaFoldDB" id="A0A1E7FYU8"/>
<dbReference type="GO" id="GO:0005524">
    <property type="term" value="F:ATP binding"/>
    <property type="evidence" value="ECO:0007669"/>
    <property type="project" value="UniProtKB-KW"/>
</dbReference>
<dbReference type="CDD" id="cd01991">
    <property type="entry name" value="Asn_synthase_B_C"/>
    <property type="match status" value="1"/>
</dbReference>
<evidence type="ECO:0000313" key="6">
    <source>
        <dbReference type="Proteomes" id="UP000095751"/>
    </source>
</evidence>
<evidence type="ECO:0000313" key="5">
    <source>
        <dbReference type="EMBL" id="OEU23315.1"/>
    </source>
</evidence>
<dbReference type="EMBL" id="KV784353">
    <property type="protein sequence ID" value="OEU23315.1"/>
    <property type="molecule type" value="Genomic_DNA"/>
</dbReference>
<dbReference type="InterPro" id="IPR050795">
    <property type="entry name" value="Asn_Synthetase"/>
</dbReference>
<proteinExistence type="predicted"/>
<accession>A0A1E7FYU8</accession>
<name>A0A1E7FYU8_9STRA</name>
<dbReference type="InParanoid" id="A0A1E7FYU8"/>
<dbReference type="InterPro" id="IPR014729">
    <property type="entry name" value="Rossmann-like_a/b/a_fold"/>
</dbReference>
<dbReference type="InterPro" id="IPR001962">
    <property type="entry name" value="Asn_synthase"/>
</dbReference>
<keyword evidence="6" id="KW-1185">Reference proteome</keyword>
<dbReference type="GO" id="GO:0005829">
    <property type="term" value="C:cytosol"/>
    <property type="evidence" value="ECO:0007669"/>
    <property type="project" value="TreeGrafter"/>
</dbReference>
<feature type="region of interest" description="Disordered" evidence="3">
    <location>
        <begin position="1"/>
        <end position="26"/>
    </location>
</feature>
<dbReference type="GO" id="GO:0004066">
    <property type="term" value="F:asparagine synthase (glutamine-hydrolyzing) activity"/>
    <property type="evidence" value="ECO:0007669"/>
    <property type="project" value="InterPro"/>
</dbReference>
<evidence type="ECO:0000256" key="1">
    <source>
        <dbReference type="ARBA" id="ARBA00022741"/>
    </source>
</evidence>
<dbReference type="OrthoDB" id="42892at2759"/>
<dbReference type="PANTHER" id="PTHR11772:SF46">
    <property type="entry name" value="ASPARAGINE SYNTHETASE DOMAIN-CONTAINING PROTEIN"/>
    <property type="match status" value="1"/>
</dbReference>
<dbReference type="PANTHER" id="PTHR11772">
    <property type="entry name" value="ASPARAGINE SYNTHETASE"/>
    <property type="match status" value="1"/>
</dbReference>
<keyword evidence="1" id="KW-0547">Nucleotide-binding</keyword>
<evidence type="ECO:0000256" key="2">
    <source>
        <dbReference type="ARBA" id="ARBA00022840"/>
    </source>
</evidence>
<keyword evidence="2" id="KW-0067">ATP-binding</keyword>
<dbReference type="GO" id="GO:0006529">
    <property type="term" value="P:asparagine biosynthetic process"/>
    <property type="evidence" value="ECO:0007669"/>
    <property type="project" value="InterPro"/>
</dbReference>
<sequence length="401" mass="44951">MSSTSSPSPSLLSDNNNSNNNNRNNDNYDVIDFNSMDLEWKHTENTNSDNVRAVQMASECRLILSGGVDTTAILDAASTLNIIFDVAITCVIGDTSPDELYAKYAAYKHSTHIKKHIIVQMTHDTLIDIYLPKTIQTLEVWDGMTIRNSLVIAAAFEEASKQNLTDVLVGDGADELFGGYTFTWGKPKMCPIEWKNKRDTMCKQWTFATSALAKSYGLSAHGPYMDQELMVDWALNETHRIDCIRDDTPLIQLLLGQPYAHHTTGKVLLREAFTTGSSWRRKDPIEVGSGATIIGKDIYYNNPNGTTPKHLCITDEEFEIAQQELKEKENIIIPSKEYLTNIRLYQKIFGGFIHSTKTRYPKNDIQGCIGCCFEIGNATFCKLCGSYPAQHNSNITPYISK</sequence>
<evidence type="ECO:0000256" key="3">
    <source>
        <dbReference type="SAM" id="MobiDB-lite"/>
    </source>
</evidence>
<protein>
    <recommendedName>
        <fullName evidence="4">Asparagine synthetase domain-containing protein</fullName>
    </recommendedName>
</protein>
<dbReference type="Gene3D" id="3.40.50.620">
    <property type="entry name" value="HUPs"/>
    <property type="match status" value="1"/>
</dbReference>
<dbReference type="Pfam" id="PF00733">
    <property type="entry name" value="Asn_synthase"/>
    <property type="match status" value="1"/>
</dbReference>
<organism evidence="5 6">
    <name type="scientific">Fragilariopsis cylindrus CCMP1102</name>
    <dbReference type="NCBI Taxonomy" id="635003"/>
    <lineage>
        <taxon>Eukaryota</taxon>
        <taxon>Sar</taxon>
        <taxon>Stramenopiles</taxon>
        <taxon>Ochrophyta</taxon>
        <taxon>Bacillariophyta</taxon>
        <taxon>Bacillariophyceae</taxon>
        <taxon>Bacillariophycidae</taxon>
        <taxon>Bacillariales</taxon>
        <taxon>Bacillariaceae</taxon>
        <taxon>Fragilariopsis</taxon>
    </lineage>
</organism>
<gene>
    <name evidence="5" type="ORF">FRACYDRAFT_259354</name>
</gene>
<reference evidence="5 6" key="1">
    <citation type="submission" date="2016-09" db="EMBL/GenBank/DDBJ databases">
        <title>Extensive genetic diversity and differential bi-allelic expression allows diatom success in the polar Southern Ocean.</title>
        <authorList>
            <consortium name="DOE Joint Genome Institute"/>
            <person name="Mock T."/>
            <person name="Otillar R.P."/>
            <person name="Strauss J."/>
            <person name="Dupont C."/>
            <person name="Frickenhaus S."/>
            <person name="Maumus F."/>
            <person name="Mcmullan M."/>
            <person name="Sanges R."/>
            <person name="Schmutz J."/>
            <person name="Toseland A."/>
            <person name="Valas R."/>
            <person name="Veluchamy A."/>
            <person name="Ward B.J."/>
            <person name="Allen A."/>
            <person name="Barry K."/>
            <person name="Falciatore A."/>
            <person name="Ferrante M."/>
            <person name="Fortunato A.E."/>
            <person name="Gloeckner G."/>
            <person name="Gruber A."/>
            <person name="Hipkin R."/>
            <person name="Janech M."/>
            <person name="Kroth P."/>
            <person name="Leese F."/>
            <person name="Lindquist E."/>
            <person name="Lyon B.R."/>
            <person name="Martin J."/>
            <person name="Mayer C."/>
            <person name="Parker M."/>
            <person name="Quesneville H."/>
            <person name="Raymond J."/>
            <person name="Uhlig C."/>
            <person name="Valentin K.U."/>
            <person name="Worden A.Z."/>
            <person name="Armbrust E.V."/>
            <person name="Bowler C."/>
            <person name="Green B."/>
            <person name="Moulton V."/>
            <person name="Van Oosterhout C."/>
            <person name="Grigoriev I."/>
        </authorList>
    </citation>
    <scope>NUCLEOTIDE SEQUENCE [LARGE SCALE GENOMIC DNA]</scope>
    <source>
        <strain evidence="5 6">CCMP1102</strain>
    </source>
</reference>
<dbReference type="SUPFAM" id="SSF52402">
    <property type="entry name" value="Adenine nucleotide alpha hydrolases-like"/>
    <property type="match status" value="1"/>
</dbReference>
<feature type="domain" description="Asparagine synthetase" evidence="4">
    <location>
        <begin position="62"/>
        <end position="182"/>
    </location>
</feature>
<dbReference type="KEGG" id="fcy:FRACYDRAFT_259354"/>
<evidence type="ECO:0000259" key="4">
    <source>
        <dbReference type="Pfam" id="PF00733"/>
    </source>
</evidence>